<feature type="transmembrane region" description="Helical" evidence="9">
    <location>
        <begin position="137"/>
        <end position="163"/>
    </location>
</feature>
<feature type="transmembrane region" description="Helical" evidence="9">
    <location>
        <begin position="60"/>
        <end position="81"/>
    </location>
</feature>
<comment type="subcellular location">
    <subcellularLocation>
        <location evidence="1">Cell membrane</location>
        <topology evidence="1">Multi-pass membrane protein</topology>
    </subcellularLocation>
</comment>
<feature type="transmembrane region" description="Helical" evidence="9">
    <location>
        <begin position="93"/>
        <end position="116"/>
    </location>
</feature>
<evidence type="ECO:0000313" key="10">
    <source>
        <dbReference type="Proteomes" id="UP000887563"/>
    </source>
</evidence>
<dbReference type="Pfam" id="PF13520">
    <property type="entry name" value="AA_permease_2"/>
    <property type="match status" value="1"/>
</dbReference>
<evidence type="ECO:0000313" key="11">
    <source>
        <dbReference type="WBParaSite" id="Minc3s00441g12368"/>
    </source>
</evidence>
<evidence type="ECO:0000256" key="7">
    <source>
        <dbReference type="ARBA" id="ARBA00023136"/>
    </source>
</evidence>
<dbReference type="PIRSF" id="PIRSF006060">
    <property type="entry name" value="AA_transporter"/>
    <property type="match status" value="1"/>
</dbReference>
<evidence type="ECO:0000256" key="8">
    <source>
        <dbReference type="SAM" id="MobiDB-lite"/>
    </source>
</evidence>
<feature type="transmembrane region" description="Helical" evidence="9">
    <location>
        <begin position="183"/>
        <end position="200"/>
    </location>
</feature>
<accession>A0A914LDL4</accession>
<feature type="transmembrane region" description="Helical" evidence="9">
    <location>
        <begin position="212"/>
        <end position="231"/>
    </location>
</feature>
<feature type="transmembrane region" description="Helical" evidence="9">
    <location>
        <begin position="251"/>
        <end position="270"/>
    </location>
</feature>
<feature type="compositionally biased region" description="Polar residues" evidence="8">
    <location>
        <begin position="32"/>
        <end position="47"/>
    </location>
</feature>
<dbReference type="InterPro" id="IPR050598">
    <property type="entry name" value="AminoAcid_Transporter"/>
</dbReference>
<evidence type="ECO:0000256" key="3">
    <source>
        <dbReference type="ARBA" id="ARBA00022448"/>
    </source>
</evidence>
<feature type="transmembrane region" description="Helical" evidence="9">
    <location>
        <begin position="482"/>
        <end position="501"/>
    </location>
</feature>
<keyword evidence="3" id="KW-0813">Transport</keyword>
<evidence type="ECO:0000256" key="6">
    <source>
        <dbReference type="ARBA" id="ARBA00022989"/>
    </source>
</evidence>
<dbReference type="AlphaFoldDB" id="A0A914LDL4"/>
<keyword evidence="10" id="KW-1185">Reference proteome</keyword>
<evidence type="ECO:0000256" key="1">
    <source>
        <dbReference type="ARBA" id="ARBA00004651"/>
    </source>
</evidence>
<reference evidence="11" key="1">
    <citation type="submission" date="2022-11" db="UniProtKB">
        <authorList>
            <consortium name="WormBaseParasite"/>
        </authorList>
    </citation>
    <scope>IDENTIFICATION</scope>
</reference>
<keyword evidence="4" id="KW-1003">Cell membrane</keyword>
<dbReference type="InterPro" id="IPR002293">
    <property type="entry name" value="AA/rel_permease1"/>
</dbReference>
<feature type="region of interest" description="Disordered" evidence="8">
    <location>
        <begin position="22"/>
        <end position="47"/>
    </location>
</feature>
<keyword evidence="7 9" id="KW-0472">Membrane</keyword>
<feature type="transmembrane region" description="Helical" evidence="9">
    <location>
        <begin position="451"/>
        <end position="476"/>
    </location>
</feature>
<dbReference type="FunFam" id="1.20.1740.10:FF:000003">
    <property type="entry name" value="Y+L amino acid transporter 1 isoform X1"/>
    <property type="match status" value="1"/>
</dbReference>
<feature type="transmembrane region" description="Helical" evidence="9">
    <location>
        <begin position="290"/>
        <end position="309"/>
    </location>
</feature>
<feature type="transmembrane region" description="Helical" evidence="9">
    <location>
        <begin position="406"/>
        <end position="430"/>
    </location>
</feature>
<dbReference type="GO" id="GO:0005886">
    <property type="term" value="C:plasma membrane"/>
    <property type="evidence" value="ECO:0007669"/>
    <property type="project" value="UniProtKB-SubCell"/>
</dbReference>
<feature type="transmembrane region" description="Helical" evidence="9">
    <location>
        <begin position="329"/>
        <end position="355"/>
    </location>
</feature>
<evidence type="ECO:0000256" key="2">
    <source>
        <dbReference type="ARBA" id="ARBA00007040"/>
    </source>
</evidence>
<sequence>MGDSREKNLLFKTCNGPKERISVPSEKEALTPPQTNGFGKKNSNGGISQERQQIRLRPKLGLFNGCAIIIGVIIGSGIFISPKGVLIHAGSPLLSIALWTGCGLFSMLGALCYAELGTRIPKSGGDYVYISEAFGPLPAFLFLWIALLIVNPTSNAVIALTFAQYVLKPFFPACPVPETPVRIIAAAIIVLLTFVNCANVRWSTRTQDWSTITKIVALALIVVAGLVNVILGKSETLNQETLLEDSNFSPVHLALAFYSGVFSFSGWNYLNFVTEEIREPHKNLPRAIYISLPTVTLIYILVNMAYFSALSPHEILESDAVAVTFAARVLGPLAVLVPFFVACSCVGSLNGIIFTSSRMFFAGARDGLLPELLAMINIDCLTPTPSLIFLGASSIAMLAFADVYVLINYLAFAESSVITCAVAGLIRLRLQDARSKKKESESDNLENNENIIQFPLFVPVIFFLICLYILFVPLLIQPTELIVAIGIIASGIPFYFLFVRWHCKPQLFYRPWIEMTRSAQKLLLCVTDETALST</sequence>
<evidence type="ECO:0000256" key="4">
    <source>
        <dbReference type="ARBA" id="ARBA00022475"/>
    </source>
</evidence>
<organism evidence="10 11">
    <name type="scientific">Meloidogyne incognita</name>
    <name type="common">Southern root-knot nematode worm</name>
    <name type="synonym">Oxyuris incognita</name>
    <dbReference type="NCBI Taxonomy" id="6306"/>
    <lineage>
        <taxon>Eukaryota</taxon>
        <taxon>Metazoa</taxon>
        <taxon>Ecdysozoa</taxon>
        <taxon>Nematoda</taxon>
        <taxon>Chromadorea</taxon>
        <taxon>Rhabditida</taxon>
        <taxon>Tylenchina</taxon>
        <taxon>Tylenchomorpha</taxon>
        <taxon>Tylenchoidea</taxon>
        <taxon>Meloidogynidae</taxon>
        <taxon>Meloidogyninae</taxon>
        <taxon>Meloidogyne</taxon>
        <taxon>Meloidogyne incognita group</taxon>
    </lineage>
</organism>
<evidence type="ECO:0000256" key="9">
    <source>
        <dbReference type="SAM" id="Phobius"/>
    </source>
</evidence>
<protein>
    <submittedName>
        <fullName evidence="11">Uncharacterized protein</fullName>
    </submittedName>
</protein>
<dbReference type="Proteomes" id="UP000887563">
    <property type="component" value="Unplaced"/>
</dbReference>
<comment type="similarity">
    <text evidence="2">Belongs to the amino acid-polyamine-organocation (APC) superfamily. L-type amino acid transporter (LAT) (TC 2.A.3.8) family.</text>
</comment>
<dbReference type="PANTHER" id="PTHR11785">
    <property type="entry name" value="AMINO ACID TRANSPORTER"/>
    <property type="match status" value="1"/>
</dbReference>
<name>A0A914LDL4_MELIC</name>
<keyword evidence="6 9" id="KW-1133">Transmembrane helix</keyword>
<dbReference type="Gene3D" id="1.20.1740.10">
    <property type="entry name" value="Amino acid/polyamine transporter I"/>
    <property type="match status" value="1"/>
</dbReference>
<dbReference type="WBParaSite" id="Minc3s00441g12368">
    <property type="protein sequence ID" value="Minc3s00441g12368"/>
    <property type="gene ID" value="Minc3s00441g12368"/>
</dbReference>
<proteinExistence type="inferred from homology"/>
<feature type="transmembrane region" description="Helical" evidence="9">
    <location>
        <begin position="376"/>
        <end position="400"/>
    </location>
</feature>
<evidence type="ECO:0000256" key="5">
    <source>
        <dbReference type="ARBA" id="ARBA00022692"/>
    </source>
</evidence>
<dbReference type="GO" id="GO:0015179">
    <property type="term" value="F:L-amino acid transmembrane transporter activity"/>
    <property type="evidence" value="ECO:0007669"/>
    <property type="project" value="TreeGrafter"/>
</dbReference>
<keyword evidence="5 9" id="KW-0812">Transmembrane</keyword>
<dbReference type="PANTHER" id="PTHR11785:SF528">
    <property type="entry name" value="AMINO ACID TRANSPORTER PROTEIN JHI-21"/>
    <property type="match status" value="1"/>
</dbReference>